<sequence length="208" mass="22403">MLNNFFCSTISETQPNPSTQSLGSQCLSALNLWAAGSVCTLVATAYSLLGGGNLAAVANPVGVTEQSSPSAAWVADATAVTRTHNLPDGVYLYGETSQPDELGQAYLVFEVRSTQLIGAFYMPSSSFDCLYGTVEPQQLALTIVNTYENTEYSYAVGIEHSPIASSQNPARDNIVRLEGLQSISTVSENDQRILNVCKENYQEQVWAK</sequence>
<gene>
    <name evidence="1" type="ORF">J0895_11320</name>
</gene>
<comment type="caution">
    <text evidence="1">The sequence shown here is derived from an EMBL/GenBank/DDBJ whole genome shotgun (WGS) entry which is preliminary data.</text>
</comment>
<organism evidence="1 2">
    <name type="scientific">Phormidium pseudopriestleyi FRX01</name>
    <dbReference type="NCBI Taxonomy" id="1759528"/>
    <lineage>
        <taxon>Bacteria</taxon>
        <taxon>Bacillati</taxon>
        <taxon>Cyanobacteriota</taxon>
        <taxon>Cyanophyceae</taxon>
        <taxon>Oscillatoriophycideae</taxon>
        <taxon>Oscillatoriales</taxon>
        <taxon>Oscillatoriaceae</taxon>
        <taxon>Phormidium</taxon>
    </lineage>
</organism>
<proteinExistence type="predicted"/>
<reference evidence="1 2" key="1">
    <citation type="submission" date="2021-03" db="EMBL/GenBank/DDBJ databases">
        <title>Metabolic Capacity of the Antarctic Cyanobacterium Phormidium pseudopriestleyi that Sustains Oxygenic Photosynthesis in the Presence of Hydrogen Sulfide.</title>
        <authorList>
            <person name="Lumian J.E."/>
            <person name="Jungblut A.D."/>
            <person name="Dillon M.L."/>
            <person name="Hawes I."/>
            <person name="Doran P.T."/>
            <person name="Mackey T.J."/>
            <person name="Dick G.J."/>
            <person name="Grettenberger C.L."/>
            <person name="Sumner D.Y."/>
        </authorList>
    </citation>
    <scope>NUCLEOTIDE SEQUENCE [LARGE SCALE GENOMIC DNA]</scope>
    <source>
        <strain evidence="1 2">FRX01</strain>
    </source>
</reference>
<evidence type="ECO:0000313" key="2">
    <source>
        <dbReference type="Proteomes" id="UP000664844"/>
    </source>
</evidence>
<keyword evidence="2" id="KW-1185">Reference proteome</keyword>
<accession>A0ABS3FRE3</accession>
<evidence type="ECO:0000313" key="1">
    <source>
        <dbReference type="EMBL" id="MBO0349687.1"/>
    </source>
</evidence>
<dbReference type="EMBL" id="JAFLQW010000303">
    <property type="protein sequence ID" value="MBO0349687.1"/>
    <property type="molecule type" value="Genomic_DNA"/>
</dbReference>
<protein>
    <submittedName>
        <fullName evidence="1">Uncharacterized protein</fullName>
    </submittedName>
</protein>
<dbReference type="Proteomes" id="UP000664844">
    <property type="component" value="Unassembled WGS sequence"/>
</dbReference>
<name>A0ABS3FRE3_9CYAN</name>
<dbReference type="RefSeq" id="WP_207088195.1">
    <property type="nucleotide sequence ID" value="NZ_JAFLQW010000303.1"/>
</dbReference>